<dbReference type="Proteomes" id="UP000310016">
    <property type="component" value="Unassembled WGS sequence"/>
</dbReference>
<keyword evidence="2" id="KW-1185">Reference proteome</keyword>
<dbReference type="InterPro" id="IPR019587">
    <property type="entry name" value="Polyketide_cyclase/dehydratase"/>
</dbReference>
<dbReference type="AlphaFoldDB" id="A0A4U0Q4Y6"/>
<dbReference type="EMBL" id="SUMF01000003">
    <property type="protein sequence ID" value="TJZ76226.1"/>
    <property type="molecule type" value="Genomic_DNA"/>
</dbReference>
<dbReference type="RefSeq" id="WP_136772276.1">
    <property type="nucleotide sequence ID" value="NZ_CP156074.1"/>
</dbReference>
<dbReference type="OrthoDB" id="9807923at2"/>
<proteinExistence type="predicted"/>
<name>A0A4U0Q4Y6_9NEIS</name>
<accession>A0A4U0Q4Y6</accession>
<dbReference type="InterPro" id="IPR023393">
    <property type="entry name" value="START-like_dom_sf"/>
</dbReference>
<evidence type="ECO:0000313" key="1">
    <source>
        <dbReference type="EMBL" id="TJZ76226.1"/>
    </source>
</evidence>
<comment type="caution">
    <text evidence="1">The sequence shown here is derived from an EMBL/GenBank/DDBJ whole genome shotgun (WGS) entry which is preliminary data.</text>
</comment>
<protein>
    <submittedName>
        <fullName evidence="1">Polyketide cyclase</fullName>
    </submittedName>
</protein>
<dbReference type="CDD" id="cd07818">
    <property type="entry name" value="SRPBCC_1"/>
    <property type="match status" value="1"/>
</dbReference>
<evidence type="ECO:0000313" key="2">
    <source>
        <dbReference type="Proteomes" id="UP000310016"/>
    </source>
</evidence>
<dbReference type="Pfam" id="PF10604">
    <property type="entry name" value="Polyketide_cyc2"/>
    <property type="match status" value="1"/>
</dbReference>
<reference evidence="1 2" key="1">
    <citation type="submission" date="2019-04" db="EMBL/GenBank/DDBJ databases">
        <title>Chitiniphilus eburnea sp. nov., a novel chitinolytic bacterium isolated from aquaculture sludge.</title>
        <authorList>
            <person name="Sheng M."/>
        </authorList>
    </citation>
    <scope>NUCLEOTIDE SEQUENCE [LARGE SCALE GENOMIC DNA]</scope>
    <source>
        <strain evidence="1 2">HX-2-15</strain>
    </source>
</reference>
<gene>
    <name evidence="1" type="ORF">FAZ21_05470</name>
</gene>
<dbReference type="SUPFAM" id="SSF55961">
    <property type="entry name" value="Bet v1-like"/>
    <property type="match status" value="1"/>
</dbReference>
<dbReference type="Gene3D" id="3.30.530.20">
    <property type="match status" value="1"/>
</dbReference>
<organism evidence="1 2">
    <name type="scientific">Chitiniphilus eburneus</name>
    <dbReference type="NCBI Taxonomy" id="2571148"/>
    <lineage>
        <taxon>Bacteria</taxon>
        <taxon>Pseudomonadati</taxon>
        <taxon>Pseudomonadota</taxon>
        <taxon>Betaproteobacteria</taxon>
        <taxon>Neisseriales</taxon>
        <taxon>Chitinibacteraceae</taxon>
        <taxon>Chitiniphilus</taxon>
    </lineage>
</organism>
<sequence>MLKIILLIVVAAIAVVLIYAATRPDTFRVQRSTRIQAPPARVAALIDDFHAWQAWSPWEKRDPALQRTFSGPQRGVGAIYEYQGNKQVGQGRMEIIESSPARILIKLDFLQPFEAHNQAEFTLQPEGDGTRLTWAMFGPQPYLFKLMGVFFSTDSMVGKDFESGLASLKAQAEH</sequence>